<dbReference type="Pfam" id="PF08459">
    <property type="entry name" value="UvrC_RNaseH_dom"/>
    <property type="match status" value="1"/>
</dbReference>
<dbReference type="SUPFAM" id="SSF82771">
    <property type="entry name" value="GIY-YIG endonuclease"/>
    <property type="match status" value="1"/>
</dbReference>
<dbReference type="SUPFAM" id="SSF46600">
    <property type="entry name" value="C-terminal UvrC-binding domain of UvrB"/>
    <property type="match status" value="1"/>
</dbReference>
<reference evidence="9 10" key="1">
    <citation type="journal article" date="2016" name="Nat. Commun.">
        <title>Thousands of microbial genomes shed light on interconnected biogeochemical processes in an aquifer system.</title>
        <authorList>
            <person name="Anantharaman K."/>
            <person name="Brown C.T."/>
            <person name="Hug L.A."/>
            <person name="Sharon I."/>
            <person name="Castelle C.J."/>
            <person name="Probst A.J."/>
            <person name="Thomas B.C."/>
            <person name="Singh A."/>
            <person name="Wilkins M.J."/>
            <person name="Karaoz U."/>
            <person name="Brodie E.L."/>
            <person name="Williams K.H."/>
            <person name="Hubbard S.S."/>
            <person name="Banfield J.F."/>
        </authorList>
    </citation>
    <scope>NUCLEOTIDE SEQUENCE [LARGE SCALE GENOMIC DNA]</scope>
</reference>
<feature type="domain" description="GIY-YIG" evidence="7">
    <location>
        <begin position="7"/>
        <end position="85"/>
    </location>
</feature>
<protein>
    <recommendedName>
        <fullName evidence="11">Excinuclease ABC subunit C</fullName>
    </recommendedName>
</protein>
<evidence type="ECO:0000256" key="5">
    <source>
        <dbReference type="ARBA" id="ARBA00023204"/>
    </source>
</evidence>
<dbReference type="FunFam" id="3.40.1440.10:FF:000001">
    <property type="entry name" value="UvrABC system protein C"/>
    <property type="match status" value="1"/>
</dbReference>
<keyword evidence="1" id="KW-0963">Cytoplasm</keyword>
<evidence type="ECO:0008006" key="11">
    <source>
        <dbReference type="Google" id="ProtNLM"/>
    </source>
</evidence>
<dbReference type="AlphaFoldDB" id="A0A1G1WJ15"/>
<dbReference type="Gene3D" id="3.40.1440.10">
    <property type="entry name" value="GIY-YIG endonuclease"/>
    <property type="match status" value="1"/>
</dbReference>
<evidence type="ECO:0000313" key="10">
    <source>
        <dbReference type="Proteomes" id="UP000177900"/>
    </source>
</evidence>
<dbReference type="GO" id="GO:0009380">
    <property type="term" value="C:excinuclease repair complex"/>
    <property type="evidence" value="ECO:0007669"/>
    <property type="project" value="TreeGrafter"/>
</dbReference>
<dbReference type="EMBL" id="MHCV01000020">
    <property type="protein sequence ID" value="OGY27591.1"/>
    <property type="molecule type" value="Genomic_DNA"/>
</dbReference>
<dbReference type="Gene3D" id="4.10.860.10">
    <property type="entry name" value="UVR domain"/>
    <property type="match status" value="1"/>
</dbReference>
<feature type="domain" description="UVR" evidence="6">
    <location>
        <begin position="191"/>
        <end position="226"/>
    </location>
</feature>
<dbReference type="InterPro" id="IPR036876">
    <property type="entry name" value="UVR_dom_sf"/>
</dbReference>
<dbReference type="PROSITE" id="PS50151">
    <property type="entry name" value="UVR"/>
    <property type="match status" value="1"/>
</dbReference>
<dbReference type="InterPro" id="IPR047296">
    <property type="entry name" value="GIY-YIG_UvrC_Cho"/>
</dbReference>
<evidence type="ECO:0000256" key="4">
    <source>
        <dbReference type="ARBA" id="ARBA00022881"/>
    </source>
</evidence>
<dbReference type="InterPro" id="IPR001943">
    <property type="entry name" value="UVR_dom"/>
</dbReference>
<evidence type="ECO:0000259" key="7">
    <source>
        <dbReference type="PROSITE" id="PS50164"/>
    </source>
</evidence>
<comment type="caution">
    <text evidence="9">The sequence shown here is derived from an EMBL/GenBank/DDBJ whole genome shotgun (WGS) entry which is preliminary data.</text>
</comment>
<gene>
    <name evidence="9" type="ORF">A2864_00040</name>
</gene>
<dbReference type="InterPro" id="IPR035901">
    <property type="entry name" value="GIY-YIG_endonuc_sf"/>
</dbReference>
<evidence type="ECO:0000259" key="6">
    <source>
        <dbReference type="PROSITE" id="PS50151"/>
    </source>
</evidence>
<evidence type="ECO:0000256" key="1">
    <source>
        <dbReference type="ARBA" id="ARBA00022490"/>
    </source>
</evidence>
<dbReference type="CDD" id="cd10434">
    <property type="entry name" value="GIY-YIG_UvrC_Cho"/>
    <property type="match status" value="1"/>
</dbReference>
<accession>A0A1G1WJ15</accession>
<evidence type="ECO:0000259" key="8">
    <source>
        <dbReference type="PROSITE" id="PS50165"/>
    </source>
</evidence>
<name>A0A1G1WJ15_9BACT</name>
<dbReference type="GO" id="GO:0009381">
    <property type="term" value="F:excinuclease ABC activity"/>
    <property type="evidence" value="ECO:0007669"/>
    <property type="project" value="InterPro"/>
</dbReference>
<keyword evidence="5" id="KW-0234">DNA repair</keyword>
<proteinExistence type="predicted"/>
<dbReference type="Pfam" id="PF01541">
    <property type="entry name" value="GIY-YIG"/>
    <property type="match status" value="1"/>
</dbReference>
<dbReference type="PANTHER" id="PTHR30562:SF1">
    <property type="entry name" value="UVRABC SYSTEM PROTEIN C"/>
    <property type="match status" value="1"/>
</dbReference>
<dbReference type="InterPro" id="IPR038476">
    <property type="entry name" value="UvrC_RNase_H_dom_sf"/>
</dbReference>
<feature type="domain" description="UvrC family homology region profile" evidence="8">
    <location>
        <begin position="244"/>
        <end position="348"/>
    </location>
</feature>
<keyword evidence="3" id="KW-0228">DNA excision</keyword>
<dbReference type="GO" id="GO:0006289">
    <property type="term" value="P:nucleotide-excision repair"/>
    <property type="evidence" value="ECO:0007669"/>
    <property type="project" value="InterPro"/>
</dbReference>
<keyword evidence="2" id="KW-0227">DNA damage</keyword>
<evidence type="ECO:0000313" key="9">
    <source>
        <dbReference type="EMBL" id="OGY27591.1"/>
    </source>
</evidence>
<dbReference type="PROSITE" id="PS50164">
    <property type="entry name" value="GIY_YIG"/>
    <property type="match status" value="1"/>
</dbReference>
<dbReference type="Gene3D" id="3.30.420.340">
    <property type="entry name" value="UvrC, RNAse H endonuclease domain"/>
    <property type="match status" value="1"/>
</dbReference>
<evidence type="ECO:0000256" key="3">
    <source>
        <dbReference type="ARBA" id="ARBA00022769"/>
    </source>
</evidence>
<dbReference type="Pfam" id="PF02151">
    <property type="entry name" value="UVR"/>
    <property type="match status" value="1"/>
</dbReference>
<dbReference type="PROSITE" id="PS50165">
    <property type="entry name" value="UVRC"/>
    <property type="match status" value="1"/>
</dbReference>
<dbReference type="PANTHER" id="PTHR30562">
    <property type="entry name" value="UVRC/OXIDOREDUCTASE"/>
    <property type="match status" value="1"/>
</dbReference>
<dbReference type="SMART" id="SM00465">
    <property type="entry name" value="GIYc"/>
    <property type="match status" value="1"/>
</dbReference>
<dbReference type="InterPro" id="IPR001162">
    <property type="entry name" value="UvrC_RNase_H_dom"/>
</dbReference>
<organism evidence="9 10">
    <name type="scientific">Candidatus Woykebacteria bacterium RIFCSPHIGHO2_01_FULL_39_12</name>
    <dbReference type="NCBI Taxonomy" id="1802599"/>
    <lineage>
        <taxon>Bacteria</taxon>
        <taxon>Candidatus Woykeibacteriota</taxon>
    </lineage>
</organism>
<dbReference type="Proteomes" id="UP000177900">
    <property type="component" value="Unassembled WGS sequence"/>
</dbReference>
<dbReference type="InterPro" id="IPR050066">
    <property type="entry name" value="UvrABC_protein_C"/>
</dbReference>
<keyword evidence="4" id="KW-0267">Excision nuclease</keyword>
<sequence>MKLNLPSHPGVYLFKNSAGKILYVGKALNLRNRVKSYFRGINSNPKINLLVASTRDIDWIQVDSSLEALILEADLIKKNKPKFNTQLKDDKDYLYIKIPREPFPRVLTTRKHDLKNAKYFFGPYPSSKSVRTTLKILRPIFPFRTCKVNQGKVCFYYHLGLCPGVCVGKINETQYLKNLKNIVSFLNGQKNDVLAKLEKEMKEFSIKREFEKAATVRNQIKSIQYVTAKTYDISEYLNNKYGLENIRERELINLTKILDLKNVPKRIEGYDISNIQGNLAVGSMVVFTEGESDKNEYRRFRIKTVKKISDVDMIKEVLTRRFKNSWAQPDLIIVDGGKAQLNASFSTLRNSKVKTPVVALAKKNEEIFTIERKKPIKLELNSEALHIVQRLRDEAHRFAHSYHSLLRKKSLFDFKS</sequence>
<evidence type="ECO:0000256" key="2">
    <source>
        <dbReference type="ARBA" id="ARBA00022763"/>
    </source>
</evidence>
<dbReference type="InterPro" id="IPR000305">
    <property type="entry name" value="GIY-YIG_endonuc"/>
</dbReference>